<dbReference type="GO" id="GO:0005886">
    <property type="term" value="C:plasma membrane"/>
    <property type="evidence" value="ECO:0007669"/>
    <property type="project" value="UniProtKB-SubCell"/>
</dbReference>
<evidence type="ECO:0000256" key="1">
    <source>
        <dbReference type="ARBA" id="ARBA00000677"/>
    </source>
</evidence>
<comment type="subcellular location">
    <subcellularLocation>
        <location evidence="2">Cell membrane</location>
        <topology evidence="2">Single-pass type II membrane protein</topology>
    </subcellularLocation>
    <subcellularLocation>
        <location evidence="7">Membrane</location>
        <topology evidence="7">Single-pass type II membrane protein</topology>
    </subcellularLocation>
</comment>
<dbReference type="CDD" id="cd06530">
    <property type="entry name" value="S26_SPase_I"/>
    <property type="match status" value="1"/>
</dbReference>
<dbReference type="InterPro" id="IPR019533">
    <property type="entry name" value="Peptidase_S26"/>
</dbReference>
<keyword evidence="7" id="KW-1133">Transmembrane helix</keyword>
<proteinExistence type="inferred from homology"/>
<evidence type="ECO:0000256" key="2">
    <source>
        <dbReference type="ARBA" id="ARBA00004401"/>
    </source>
</evidence>
<gene>
    <name evidence="9" type="primary">lepB</name>
    <name evidence="9" type="ORF">F8154_07580</name>
</gene>
<dbReference type="PANTHER" id="PTHR43390">
    <property type="entry name" value="SIGNAL PEPTIDASE I"/>
    <property type="match status" value="1"/>
</dbReference>
<comment type="similarity">
    <text evidence="3 7">Belongs to the peptidase S26 family.</text>
</comment>
<dbReference type="NCBIfam" id="TIGR02227">
    <property type="entry name" value="sigpep_I_bact"/>
    <property type="match status" value="1"/>
</dbReference>
<evidence type="ECO:0000256" key="6">
    <source>
        <dbReference type="PIRSR" id="PIRSR600223-1"/>
    </source>
</evidence>
<dbReference type="InterPro" id="IPR036286">
    <property type="entry name" value="LexA/Signal_pep-like_sf"/>
</dbReference>
<feature type="active site" evidence="6">
    <location>
        <position position="82"/>
    </location>
</feature>
<dbReference type="EC" id="3.4.21.89" evidence="4 7"/>
<dbReference type="InterPro" id="IPR000223">
    <property type="entry name" value="Pept_S26A_signal_pept_1"/>
</dbReference>
<dbReference type="EMBL" id="WBZC01000024">
    <property type="protein sequence ID" value="KAB3534841.1"/>
    <property type="molecule type" value="Genomic_DNA"/>
</dbReference>
<feature type="domain" description="Peptidase S26" evidence="8">
    <location>
        <begin position="8"/>
        <end position="166"/>
    </location>
</feature>
<evidence type="ECO:0000313" key="9">
    <source>
        <dbReference type="EMBL" id="KAB3534841.1"/>
    </source>
</evidence>
<feature type="transmembrane region" description="Helical" evidence="7">
    <location>
        <begin position="12"/>
        <end position="35"/>
    </location>
</feature>
<accession>A0A6I0FFV5</accession>
<protein>
    <recommendedName>
        <fullName evidence="4 7">Signal peptidase I</fullName>
        <ecNumber evidence="4 7">3.4.21.89</ecNumber>
    </recommendedName>
</protein>
<dbReference type="Pfam" id="PF10502">
    <property type="entry name" value="Peptidase_S26"/>
    <property type="match status" value="1"/>
</dbReference>
<evidence type="ECO:0000256" key="5">
    <source>
        <dbReference type="ARBA" id="ARBA00022801"/>
    </source>
</evidence>
<keyword evidence="5 7" id="KW-0378">Hydrolase</keyword>
<dbReference type="PRINTS" id="PR00727">
    <property type="entry name" value="LEADERPTASE"/>
</dbReference>
<dbReference type="PANTHER" id="PTHR43390:SF1">
    <property type="entry name" value="CHLOROPLAST PROCESSING PEPTIDASE"/>
    <property type="match status" value="1"/>
</dbReference>
<evidence type="ECO:0000259" key="8">
    <source>
        <dbReference type="Pfam" id="PF10502"/>
    </source>
</evidence>
<dbReference type="PROSITE" id="PS00761">
    <property type="entry name" value="SPASE_I_3"/>
    <property type="match status" value="1"/>
</dbReference>
<evidence type="ECO:0000256" key="7">
    <source>
        <dbReference type="RuleBase" id="RU362042"/>
    </source>
</evidence>
<keyword evidence="7" id="KW-0812">Transmembrane</keyword>
<dbReference type="InterPro" id="IPR019758">
    <property type="entry name" value="Pept_S26A_signal_pept_1_CS"/>
</dbReference>
<keyword evidence="7" id="KW-0472">Membrane</keyword>
<feature type="active site" evidence="6">
    <location>
        <position position="39"/>
    </location>
</feature>
<dbReference type="OrthoDB" id="9802919at2"/>
<dbReference type="Proteomes" id="UP000432715">
    <property type="component" value="Unassembled WGS sequence"/>
</dbReference>
<dbReference type="GO" id="GO:0006465">
    <property type="term" value="P:signal peptide processing"/>
    <property type="evidence" value="ECO:0007669"/>
    <property type="project" value="InterPro"/>
</dbReference>
<dbReference type="Gene3D" id="2.10.109.10">
    <property type="entry name" value="Umud Fragment, subunit A"/>
    <property type="match status" value="1"/>
</dbReference>
<evidence type="ECO:0000313" key="10">
    <source>
        <dbReference type="Proteomes" id="UP000432715"/>
    </source>
</evidence>
<dbReference type="SUPFAM" id="SSF51306">
    <property type="entry name" value="LexA/Signal peptidase"/>
    <property type="match status" value="1"/>
</dbReference>
<dbReference type="GO" id="GO:0009003">
    <property type="term" value="F:signal peptidase activity"/>
    <property type="evidence" value="ECO:0007669"/>
    <property type="project" value="UniProtKB-EC"/>
</dbReference>
<evidence type="ECO:0000256" key="4">
    <source>
        <dbReference type="ARBA" id="ARBA00013208"/>
    </source>
</evidence>
<dbReference type="GO" id="GO:0004252">
    <property type="term" value="F:serine-type endopeptidase activity"/>
    <property type="evidence" value="ECO:0007669"/>
    <property type="project" value="InterPro"/>
</dbReference>
<organism evidence="9 10">
    <name type="scientific">Alkaliphilus pronyensis</name>
    <dbReference type="NCBI Taxonomy" id="1482732"/>
    <lineage>
        <taxon>Bacteria</taxon>
        <taxon>Bacillati</taxon>
        <taxon>Bacillota</taxon>
        <taxon>Clostridia</taxon>
        <taxon>Peptostreptococcales</taxon>
        <taxon>Natronincolaceae</taxon>
        <taxon>Alkaliphilus</taxon>
    </lineage>
</organism>
<comment type="catalytic activity">
    <reaction evidence="1 7">
        <text>Cleavage of hydrophobic, N-terminal signal or leader sequences from secreted and periplasmic proteins.</text>
        <dbReference type="EC" id="3.4.21.89"/>
    </reaction>
</comment>
<keyword evidence="10" id="KW-1185">Reference proteome</keyword>
<keyword evidence="7" id="KW-0645">Protease</keyword>
<evidence type="ECO:0000256" key="3">
    <source>
        <dbReference type="ARBA" id="ARBA00009370"/>
    </source>
</evidence>
<sequence>MKRIRAIIIEWFKIIVVAFIIALLIETFFFSFAVVQGQSMEPTINNKDRLLIIKYPFFRSTIKEGDIIVFNPPSSKDEIFIKRVVAKGTDSFSIEYGSLIINNQEVMESYISQDDYQQRPYKYINGVIPKDAVYVLGDNRNDSNDSRSFGYIHKDQIIGKALMKVWPIKEIKVLLYK</sequence>
<dbReference type="AlphaFoldDB" id="A0A6I0FFV5"/>
<dbReference type="RefSeq" id="WP_151861010.1">
    <property type="nucleotide sequence ID" value="NZ_WBZC01000024.1"/>
</dbReference>
<comment type="caution">
    <text evidence="9">The sequence shown here is derived from an EMBL/GenBank/DDBJ whole genome shotgun (WGS) entry which is preliminary data.</text>
</comment>
<name>A0A6I0FFV5_9FIRM</name>
<reference evidence="9 10" key="1">
    <citation type="submission" date="2019-10" db="EMBL/GenBank/DDBJ databases">
        <title>Alkaliphilus serpentinus sp. nov. and Alkaliphilus pronyensis sp. nov., two novel anaerobic alkaliphilic species isolated from the serpentinized-hosted hydrothermal field of the Prony Bay (New Caledonia).</title>
        <authorList>
            <person name="Postec A."/>
        </authorList>
    </citation>
    <scope>NUCLEOTIDE SEQUENCE [LARGE SCALE GENOMIC DNA]</scope>
    <source>
        <strain evidence="9 10">LacV</strain>
    </source>
</reference>